<dbReference type="InterPro" id="IPR049437">
    <property type="entry name" value="tRNA-synt_1c_C2"/>
</dbReference>
<accession>A0ABV2AU96</accession>
<protein>
    <recommendedName>
        <fullName evidence="2">tRNA synthetases class I (E and Q) anti-codon binding domain-containing protein</fullName>
    </recommendedName>
</protein>
<dbReference type="PANTHER" id="PTHR43097:SF4">
    <property type="entry name" value="GLUTAMINE--TRNA LIGASE"/>
    <property type="match status" value="1"/>
</dbReference>
<name>A0ABV2AU96_9EUKA</name>
<dbReference type="EMBL" id="JBDODL010004149">
    <property type="protein sequence ID" value="MES1922957.1"/>
    <property type="molecule type" value="Genomic_DNA"/>
</dbReference>
<dbReference type="InterPro" id="IPR020056">
    <property type="entry name" value="Rbsml_bL25/Gln-tRNA_synth_N"/>
</dbReference>
<feature type="domain" description="tRNA synthetases class I (E and Q) anti-codon binding" evidence="2">
    <location>
        <begin position="25"/>
        <end position="107"/>
    </location>
</feature>
<sequence>YNNDKTISHLECSVAEDDGPNPKGVLHWVSPTDIKKNTVEVRLYENLFSAKKPGSGKKSWLEEINKNSETKRKAVVTDYLLQNLKCWKGKPYDLRYQFERIGFFCKDEDSTDDKIVLNRIVSLRTRKVYK</sequence>
<organism evidence="3 4">
    <name type="scientific">Bonamia ostreae</name>
    <dbReference type="NCBI Taxonomy" id="126728"/>
    <lineage>
        <taxon>Eukaryota</taxon>
        <taxon>Sar</taxon>
        <taxon>Rhizaria</taxon>
        <taxon>Endomyxa</taxon>
        <taxon>Ascetosporea</taxon>
        <taxon>Haplosporida</taxon>
        <taxon>Bonamia</taxon>
    </lineage>
</organism>
<evidence type="ECO:0000313" key="4">
    <source>
        <dbReference type="Proteomes" id="UP001439008"/>
    </source>
</evidence>
<dbReference type="Gene3D" id="2.40.240.10">
    <property type="entry name" value="Ribosomal Protein L25, Chain P"/>
    <property type="match status" value="1"/>
</dbReference>
<dbReference type="InterPro" id="IPR011035">
    <property type="entry name" value="Ribosomal_bL25/Gln-tRNA_synth"/>
</dbReference>
<dbReference type="InterPro" id="IPR050132">
    <property type="entry name" value="Gln/Glu-tRNA_Ligase"/>
</dbReference>
<comment type="caution">
    <text evidence="3">The sequence shown here is derived from an EMBL/GenBank/DDBJ whole genome shotgun (WGS) entry which is preliminary data.</text>
</comment>
<reference evidence="3 4" key="1">
    <citation type="journal article" date="2024" name="BMC Biol.">
        <title>Comparative genomics of Ascetosporea gives new insight into the evolutionary basis for animal parasitism in Rhizaria.</title>
        <authorList>
            <person name="Hiltunen Thoren M."/>
            <person name="Onut-Brannstrom I."/>
            <person name="Alfjorden A."/>
            <person name="Peckova H."/>
            <person name="Swords F."/>
            <person name="Hooper C."/>
            <person name="Holzer A.S."/>
            <person name="Bass D."/>
            <person name="Burki F."/>
        </authorList>
    </citation>
    <scope>NUCLEOTIDE SEQUENCE [LARGE SCALE GENOMIC DNA]</scope>
    <source>
        <strain evidence="3">20-A016</strain>
    </source>
</reference>
<dbReference type="Pfam" id="PF20974">
    <property type="entry name" value="tRNA-synt_1c_C2"/>
    <property type="match status" value="1"/>
</dbReference>
<dbReference type="SUPFAM" id="SSF50715">
    <property type="entry name" value="Ribosomal protein L25-like"/>
    <property type="match status" value="1"/>
</dbReference>
<keyword evidence="1" id="KW-0648">Protein biosynthesis</keyword>
<dbReference type="PANTHER" id="PTHR43097">
    <property type="entry name" value="GLUTAMINE-TRNA LIGASE"/>
    <property type="match status" value="1"/>
</dbReference>
<proteinExistence type="predicted"/>
<feature type="non-terminal residue" evidence="3">
    <location>
        <position position="1"/>
    </location>
</feature>
<evidence type="ECO:0000256" key="1">
    <source>
        <dbReference type="ARBA" id="ARBA00022917"/>
    </source>
</evidence>
<dbReference type="Proteomes" id="UP001439008">
    <property type="component" value="Unassembled WGS sequence"/>
</dbReference>
<keyword evidence="4" id="KW-1185">Reference proteome</keyword>
<gene>
    <name evidence="3" type="ORF">MHBO_004488</name>
</gene>
<evidence type="ECO:0000313" key="3">
    <source>
        <dbReference type="EMBL" id="MES1922957.1"/>
    </source>
</evidence>
<evidence type="ECO:0000259" key="2">
    <source>
        <dbReference type="Pfam" id="PF20974"/>
    </source>
</evidence>